<dbReference type="InterPro" id="IPR018062">
    <property type="entry name" value="HTH_AraC-typ_CS"/>
</dbReference>
<reference evidence="5 6" key="1">
    <citation type="submission" date="2021-10" db="EMBL/GenBank/DDBJ databases">
        <title>Anaerobic single-cell dispensing facilitates the cultivation of human gut bacteria.</title>
        <authorList>
            <person name="Afrizal A."/>
        </authorList>
    </citation>
    <scope>NUCLEOTIDE SEQUENCE [LARGE SCALE GENOMIC DNA]</scope>
    <source>
        <strain evidence="5 6">CLA-AA-H224</strain>
    </source>
</reference>
<dbReference type="SUPFAM" id="SSF51215">
    <property type="entry name" value="Regulatory protein AraC"/>
    <property type="match status" value="1"/>
</dbReference>
<organism evidence="5 6">
    <name type="scientific">Anthropogastromicrobium aceti</name>
    <dbReference type="NCBI Taxonomy" id="2981768"/>
    <lineage>
        <taxon>Bacteria</taxon>
        <taxon>Bacillati</taxon>
        <taxon>Bacillota</taxon>
        <taxon>Clostridia</taxon>
        <taxon>Lachnospirales</taxon>
        <taxon>Lachnospiraceae</taxon>
        <taxon>Anthropogastromicrobium</taxon>
    </lineage>
</organism>
<keyword evidence="6" id="KW-1185">Reference proteome</keyword>
<dbReference type="Pfam" id="PF02311">
    <property type="entry name" value="AraC_binding"/>
    <property type="match status" value="1"/>
</dbReference>
<dbReference type="PROSITE" id="PS01124">
    <property type="entry name" value="HTH_ARAC_FAMILY_2"/>
    <property type="match status" value="1"/>
</dbReference>
<dbReference type="InterPro" id="IPR020449">
    <property type="entry name" value="Tscrpt_reg_AraC-type_HTH"/>
</dbReference>
<dbReference type="GO" id="GO:0043565">
    <property type="term" value="F:sequence-specific DNA binding"/>
    <property type="evidence" value="ECO:0007669"/>
    <property type="project" value="InterPro"/>
</dbReference>
<dbReference type="Proteomes" id="UP001198200">
    <property type="component" value="Unassembled WGS sequence"/>
</dbReference>
<dbReference type="Gene3D" id="1.10.10.60">
    <property type="entry name" value="Homeodomain-like"/>
    <property type="match status" value="2"/>
</dbReference>
<dbReference type="InterPro" id="IPR009057">
    <property type="entry name" value="Homeodomain-like_sf"/>
</dbReference>
<dbReference type="SUPFAM" id="SSF46689">
    <property type="entry name" value="Homeodomain-like"/>
    <property type="match status" value="2"/>
</dbReference>
<keyword evidence="3" id="KW-0804">Transcription</keyword>
<keyword evidence="2" id="KW-0238">DNA-binding</keyword>
<dbReference type="Pfam" id="PF12833">
    <property type="entry name" value="HTH_18"/>
    <property type="match status" value="1"/>
</dbReference>
<dbReference type="PANTHER" id="PTHR43280:SF28">
    <property type="entry name" value="HTH-TYPE TRANSCRIPTIONAL ACTIVATOR RHAS"/>
    <property type="match status" value="1"/>
</dbReference>
<dbReference type="GO" id="GO:0003700">
    <property type="term" value="F:DNA-binding transcription factor activity"/>
    <property type="evidence" value="ECO:0007669"/>
    <property type="project" value="InterPro"/>
</dbReference>
<dbReference type="InterPro" id="IPR014710">
    <property type="entry name" value="RmlC-like_jellyroll"/>
</dbReference>
<accession>A0AAE3E4G4</accession>
<gene>
    <name evidence="5" type="ORF">LKD48_05570</name>
</gene>
<dbReference type="InterPro" id="IPR037923">
    <property type="entry name" value="HTH-like"/>
</dbReference>
<keyword evidence="1" id="KW-0805">Transcription regulation</keyword>
<evidence type="ECO:0000313" key="5">
    <source>
        <dbReference type="EMBL" id="MCC2221117.1"/>
    </source>
</evidence>
<evidence type="ECO:0000259" key="4">
    <source>
        <dbReference type="PROSITE" id="PS01124"/>
    </source>
</evidence>
<evidence type="ECO:0000313" key="6">
    <source>
        <dbReference type="Proteomes" id="UP001198200"/>
    </source>
</evidence>
<dbReference type="InterPro" id="IPR018060">
    <property type="entry name" value="HTH_AraC"/>
</dbReference>
<dbReference type="AlphaFoldDB" id="A0AAE3E4G4"/>
<dbReference type="EMBL" id="JAJEQN010000010">
    <property type="protein sequence ID" value="MCC2221117.1"/>
    <property type="molecule type" value="Genomic_DNA"/>
</dbReference>
<dbReference type="PANTHER" id="PTHR43280">
    <property type="entry name" value="ARAC-FAMILY TRANSCRIPTIONAL REGULATOR"/>
    <property type="match status" value="1"/>
</dbReference>
<dbReference type="SMART" id="SM00342">
    <property type="entry name" value="HTH_ARAC"/>
    <property type="match status" value="1"/>
</dbReference>
<sequence>MKFLALHENAARGTSDFPIELYYVDRSHPRYEMPFHWHLEYEMMLVLSGSFSLSVDGKTKTLHKGDTAIISAGAVHGGVPDNCIYECLVFDTSRFMESSSALLHRKYCDFFDTDTLIYPFFEKGTHCNKLICQMFDVMDKRQTGYEFFTVGLMWQLFGQILYDRSYTVTDMSERRNAKSTEQIKTVLNYIRKNYASRLTLADLADVLNLSQEHFCRLFHSITGKSPIDYLNYYRIECACELLSSSQKSITEVAYSCGFNDLSYFNRIFKRYKKVTPGHYQKTMLAKKTE</sequence>
<dbReference type="RefSeq" id="WP_308731465.1">
    <property type="nucleotide sequence ID" value="NZ_JAJEQN010000010.1"/>
</dbReference>
<comment type="caution">
    <text evidence="5">The sequence shown here is derived from an EMBL/GenBank/DDBJ whole genome shotgun (WGS) entry which is preliminary data.</text>
</comment>
<dbReference type="InterPro" id="IPR003313">
    <property type="entry name" value="AraC-bd"/>
</dbReference>
<evidence type="ECO:0000256" key="1">
    <source>
        <dbReference type="ARBA" id="ARBA00023015"/>
    </source>
</evidence>
<dbReference type="Gene3D" id="2.60.120.10">
    <property type="entry name" value="Jelly Rolls"/>
    <property type="match status" value="1"/>
</dbReference>
<protein>
    <submittedName>
        <fullName evidence="5">AraC family transcriptional regulator</fullName>
    </submittedName>
</protein>
<evidence type="ECO:0000256" key="2">
    <source>
        <dbReference type="ARBA" id="ARBA00023125"/>
    </source>
</evidence>
<proteinExistence type="predicted"/>
<dbReference type="PROSITE" id="PS00041">
    <property type="entry name" value="HTH_ARAC_FAMILY_1"/>
    <property type="match status" value="1"/>
</dbReference>
<evidence type="ECO:0000256" key="3">
    <source>
        <dbReference type="ARBA" id="ARBA00023163"/>
    </source>
</evidence>
<dbReference type="PRINTS" id="PR00032">
    <property type="entry name" value="HTHARAC"/>
</dbReference>
<name>A0AAE3E4G4_9FIRM</name>
<feature type="domain" description="HTH araC/xylS-type" evidence="4">
    <location>
        <begin position="184"/>
        <end position="282"/>
    </location>
</feature>